<name>A0ABS3E4I7_9GAMM</name>
<dbReference type="PANTHER" id="PTHR39966">
    <property type="entry name" value="BLL2471 PROTEIN-RELATED"/>
    <property type="match status" value="1"/>
</dbReference>
<proteinExistence type="predicted"/>
<reference evidence="2 3" key="1">
    <citation type="submission" date="2020-12" db="EMBL/GenBank/DDBJ databases">
        <title>Oil enriched cultivation method for isolating marine PHA-producing bacteria.</title>
        <authorList>
            <person name="Zheng W."/>
            <person name="Yu S."/>
            <person name="Huang Y."/>
        </authorList>
    </citation>
    <scope>NUCLEOTIDE SEQUENCE [LARGE SCALE GENOMIC DNA]</scope>
    <source>
        <strain evidence="2 3">SN0-2</strain>
    </source>
</reference>
<dbReference type="Gene3D" id="1.20.120.520">
    <property type="entry name" value="nmb1532 protein domain like"/>
    <property type="match status" value="1"/>
</dbReference>
<comment type="caution">
    <text evidence="2">The sequence shown here is derived from an EMBL/GenBank/DDBJ whole genome shotgun (WGS) entry which is preliminary data.</text>
</comment>
<accession>A0ABS3E4I7</accession>
<protein>
    <submittedName>
        <fullName evidence="2">Hemerythrin domain-containing protein</fullName>
    </submittedName>
</protein>
<organism evidence="2 3">
    <name type="scientific">Microbulbifer salipaludis</name>
    <dbReference type="NCBI Taxonomy" id="187980"/>
    <lineage>
        <taxon>Bacteria</taxon>
        <taxon>Pseudomonadati</taxon>
        <taxon>Pseudomonadota</taxon>
        <taxon>Gammaproteobacteria</taxon>
        <taxon>Cellvibrionales</taxon>
        <taxon>Microbulbiferaceae</taxon>
        <taxon>Microbulbifer</taxon>
    </lineage>
</organism>
<dbReference type="InterPro" id="IPR012312">
    <property type="entry name" value="Hemerythrin-like"/>
</dbReference>
<dbReference type="Pfam" id="PF01814">
    <property type="entry name" value="Hemerythrin"/>
    <property type="match status" value="1"/>
</dbReference>
<evidence type="ECO:0000259" key="1">
    <source>
        <dbReference type="Pfam" id="PF01814"/>
    </source>
</evidence>
<evidence type="ECO:0000313" key="3">
    <source>
        <dbReference type="Proteomes" id="UP000664293"/>
    </source>
</evidence>
<feature type="domain" description="Hemerythrin-like" evidence="1">
    <location>
        <begin position="11"/>
        <end position="140"/>
    </location>
</feature>
<evidence type="ECO:0000313" key="2">
    <source>
        <dbReference type="EMBL" id="MBN8430219.1"/>
    </source>
</evidence>
<dbReference type="PANTHER" id="PTHR39966:SF1">
    <property type="entry name" value="HEMERYTHRIN-LIKE DOMAIN-CONTAINING PROTEIN"/>
    <property type="match status" value="1"/>
</dbReference>
<dbReference type="Proteomes" id="UP000664293">
    <property type="component" value="Unassembled WGS sequence"/>
</dbReference>
<sequence>MHSIYRQLCCDHKHMQRLLEVFEGLLEQLTKQERDPATLGMILEALDYFSVYPDQWHHPIEDLVFEHLLGKPVDVRDVINKTLKEHHAIAAATRKMSKLFNAVANDAAVEREALFGAAREYIDLQRRHLQRENEILLPLVADLLTIDEWNAIQDRLREQQSVHFNAGVKRLYDAMYETLAEETAA</sequence>
<gene>
    <name evidence="2" type="ORF">JF535_05055</name>
</gene>
<dbReference type="EMBL" id="JAEKJR010000001">
    <property type="protein sequence ID" value="MBN8430219.1"/>
    <property type="molecule type" value="Genomic_DNA"/>
</dbReference>
<keyword evidence="3" id="KW-1185">Reference proteome</keyword>
<dbReference type="RefSeq" id="WP_206999766.1">
    <property type="nucleotide sequence ID" value="NZ_JAEKJR010000001.1"/>
</dbReference>